<dbReference type="Proteomes" id="UP000262954">
    <property type="component" value="Unassembled WGS sequence"/>
</dbReference>
<comment type="caution">
    <text evidence="2">The sequence shown here is derived from an EMBL/GenBank/DDBJ whole genome shotgun (WGS) entry which is preliminary data.</text>
</comment>
<name>A0A354M476_9BACT</name>
<evidence type="ECO:0000313" key="3">
    <source>
        <dbReference type="Proteomes" id="UP000262954"/>
    </source>
</evidence>
<feature type="signal peptide" evidence="1">
    <location>
        <begin position="1"/>
        <end position="30"/>
    </location>
</feature>
<reference evidence="2 3" key="1">
    <citation type="journal article" date="2018" name="Nat. Biotechnol.">
        <title>A standardized bacterial taxonomy based on genome phylogeny substantially revises the tree of life.</title>
        <authorList>
            <person name="Parks D.H."/>
            <person name="Chuvochina M."/>
            <person name="Waite D.W."/>
            <person name="Rinke C."/>
            <person name="Skarshewski A."/>
            <person name="Chaumeil P.A."/>
            <person name="Hugenholtz P."/>
        </authorList>
    </citation>
    <scope>NUCLEOTIDE SEQUENCE [LARGE SCALE GENOMIC DNA]</scope>
    <source>
        <strain evidence="2">UBA11482</strain>
    </source>
</reference>
<accession>A0A354M476</accession>
<keyword evidence="1" id="KW-0732">Signal</keyword>
<dbReference type="NCBIfam" id="TIGR04223">
    <property type="entry name" value="quorum_AgrD"/>
    <property type="match status" value="1"/>
</dbReference>
<protein>
    <submittedName>
        <fullName evidence="2">Cyclic lactone autoinducer peptide</fullName>
    </submittedName>
</protein>
<evidence type="ECO:0000256" key="1">
    <source>
        <dbReference type="SAM" id="SignalP"/>
    </source>
</evidence>
<dbReference type="InterPro" id="IPR009229">
    <property type="entry name" value="AgrD"/>
</dbReference>
<feature type="chain" id="PRO_5016744036" evidence="1">
    <location>
        <begin position="31"/>
        <end position="51"/>
    </location>
</feature>
<evidence type="ECO:0000313" key="2">
    <source>
        <dbReference type="EMBL" id="HBJ09315.1"/>
    </source>
</evidence>
<proteinExistence type="predicted"/>
<sequence length="51" mass="5767">MKRNLMKLSTRMGKVFAALALLVTVSNVNSTCMFITHQPELPADSKKLRKF</sequence>
<dbReference type="EMBL" id="DNWC01000131">
    <property type="protein sequence ID" value="HBJ09315.1"/>
    <property type="molecule type" value="Genomic_DNA"/>
</dbReference>
<dbReference type="AlphaFoldDB" id="A0A354M476"/>
<gene>
    <name evidence="2" type="ORF">DDY73_09960</name>
</gene>
<organism evidence="2 3">
    <name type="scientific">Coprobacter fastidiosus</name>
    <dbReference type="NCBI Taxonomy" id="1099853"/>
    <lineage>
        <taxon>Bacteria</taxon>
        <taxon>Pseudomonadati</taxon>
        <taxon>Bacteroidota</taxon>
        <taxon>Bacteroidia</taxon>
        <taxon>Bacteroidales</taxon>
        <taxon>Barnesiellaceae</taxon>
        <taxon>Coprobacter</taxon>
    </lineage>
</organism>